<sequence>MVSNRMVQLREMAPYQSKQPSEARVSAVTEGPAGTGNLVLE</sequence>
<reference evidence="2 3" key="1">
    <citation type="submission" date="2016-10" db="EMBL/GenBank/DDBJ databases">
        <authorList>
            <person name="Varghese N."/>
            <person name="Submissions S."/>
        </authorList>
    </citation>
    <scope>NUCLEOTIDE SEQUENCE [LARGE SCALE GENOMIC DNA]</scope>
    <source>
        <strain evidence="2 3">DSM 16525</strain>
    </source>
</reference>
<dbReference type="Proteomes" id="UP000183760">
    <property type="component" value="Unassembled WGS sequence"/>
</dbReference>
<protein>
    <submittedName>
        <fullName evidence="2">Uncharacterized protein</fullName>
    </submittedName>
</protein>
<organism evidence="2 3">
    <name type="scientific">Myxococcus fulvus</name>
    <dbReference type="NCBI Taxonomy" id="33"/>
    <lineage>
        <taxon>Bacteria</taxon>
        <taxon>Pseudomonadati</taxon>
        <taxon>Myxococcota</taxon>
        <taxon>Myxococcia</taxon>
        <taxon>Myxococcales</taxon>
        <taxon>Cystobacterineae</taxon>
        <taxon>Myxococcaceae</taxon>
        <taxon>Myxococcus</taxon>
    </lineage>
</organism>
<dbReference type="EMBL" id="FOIB01000001">
    <property type="protein sequence ID" value="SES99873.1"/>
    <property type="molecule type" value="Genomic_DNA"/>
</dbReference>
<evidence type="ECO:0000256" key="1">
    <source>
        <dbReference type="SAM" id="MobiDB-lite"/>
    </source>
</evidence>
<proteinExistence type="predicted"/>
<evidence type="ECO:0000313" key="2">
    <source>
        <dbReference type="EMBL" id="SES99873.1"/>
    </source>
</evidence>
<gene>
    <name evidence="2" type="ORF">SAMN05443572_101801</name>
</gene>
<name>A0ABY1BXA3_MYXFU</name>
<evidence type="ECO:0000313" key="3">
    <source>
        <dbReference type="Proteomes" id="UP000183760"/>
    </source>
</evidence>
<feature type="region of interest" description="Disordered" evidence="1">
    <location>
        <begin position="1"/>
        <end position="41"/>
    </location>
</feature>
<comment type="caution">
    <text evidence="2">The sequence shown here is derived from an EMBL/GenBank/DDBJ whole genome shotgun (WGS) entry which is preliminary data.</text>
</comment>
<accession>A0ABY1BXA3</accession>
<keyword evidence="3" id="KW-1185">Reference proteome</keyword>